<keyword evidence="3 11" id="KW-1134">Transmembrane beta strand</keyword>
<comment type="similarity">
    <text evidence="11 12">Belongs to the TonB-dependent receptor family.</text>
</comment>
<dbReference type="Pfam" id="PF07715">
    <property type="entry name" value="Plug"/>
    <property type="match status" value="1"/>
</dbReference>
<keyword evidence="5 11" id="KW-0812">Transmembrane</keyword>
<evidence type="ECO:0000256" key="6">
    <source>
        <dbReference type="ARBA" id="ARBA00023004"/>
    </source>
</evidence>
<feature type="region of interest" description="Disordered" evidence="13">
    <location>
        <begin position="69"/>
        <end position="104"/>
    </location>
</feature>
<keyword evidence="6" id="KW-0408">Iron</keyword>
<keyword evidence="7" id="KW-0406">Ion transport</keyword>
<evidence type="ECO:0000256" key="11">
    <source>
        <dbReference type="PROSITE-ProRule" id="PRU01360"/>
    </source>
</evidence>
<dbReference type="InterPro" id="IPR039426">
    <property type="entry name" value="TonB-dep_rcpt-like"/>
</dbReference>
<keyword evidence="10 11" id="KW-0998">Cell outer membrane</keyword>
<keyword evidence="2 11" id="KW-0813">Transport</keyword>
<keyword evidence="9 11" id="KW-0472">Membrane</keyword>
<comment type="subcellular location">
    <subcellularLocation>
        <location evidence="1 11">Cell outer membrane</location>
        <topology evidence="1 11">Multi-pass membrane protein</topology>
    </subcellularLocation>
</comment>
<dbReference type="InterPro" id="IPR036942">
    <property type="entry name" value="Beta-barrel_TonB_sf"/>
</dbReference>
<reference evidence="17 18" key="1">
    <citation type="submission" date="2018-04" db="EMBL/GenBank/DDBJ databases">
        <title>Novel species isolated from glacier.</title>
        <authorList>
            <person name="Liu Q."/>
            <person name="Xin Y.-H."/>
        </authorList>
    </citation>
    <scope>NUCLEOTIDE SEQUENCE [LARGE SCALE GENOMIC DNA]</scope>
    <source>
        <strain evidence="17 18">GT1R17</strain>
    </source>
</reference>
<keyword evidence="8 12" id="KW-0798">TonB box</keyword>
<evidence type="ECO:0000256" key="10">
    <source>
        <dbReference type="ARBA" id="ARBA00023237"/>
    </source>
</evidence>
<evidence type="ECO:0000256" key="1">
    <source>
        <dbReference type="ARBA" id="ARBA00004571"/>
    </source>
</evidence>
<dbReference type="Pfam" id="PF00593">
    <property type="entry name" value="TonB_dep_Rec_b-barrel"/>
    <property type="match status" value="1"/>
</dbReference>
<evidence type="ECO:0000313" key="17">
    <source>
        <dbReference type="EMBL" id="PTU31910.1"/>
    </source>
</evidence>
<evidence type="ECO:0000256" key="8">
    <source>
        <dbReference type="ARBA" id="ARBA00023077"/>
    </source>
</evidence>
<accession>A0A2T5MH63</accession>
<evidence type="ECO:0000256" key="5">
    <source>
        <dbReference type="ARBA" id="ARBA00022692"/>
    </source>
</evidence>
<feature type="compositionally biased region" description="Low complexity" evidence="13">
    <location>
        <begin position="69"/>
        <end position="98"/>
    </location>
</feature>
<feature type="compositionally biased region" description="Low complexity" evidence="13">
    <location>
        <begin position="35"/>
        <end position="53"/>
    </location>
</feature>
<evidence type="ECO:0000256" key="14">
    <source>
        <dbReference type="SAM" id="SignalP"/>
    </source>
</evidence>
<feature type="region of interest" description="Disordered" evidence="13">
    <location>
        <begin position="35"/>
        <end position="55"/>
    </location>
</feature>
<dbReference type="InterPro" id="IPR012910">
    <property type="entry name" value="Plug_dom"/>
</dbReference>
<gene>
    <name evidence="17" type="ORF">CJD38_04285</name>
</gene>
<dbReference type="GO" id="GO:0009279">
    <property type="term" value="C:cell outer membrane"/>
    <property type="evidence" value="ECO:0007669"/>
    <property type="project" value="UniProtKB-SubCell"/>
</dbReference>
<evidence type="ECO:0008006" key="19">
    <source>
        <dbReference type="Google" id="ProtNLM"/>
    </source>
</evidence>
<dbReference type="PROSITE" id="PS52016">
    <property type="entry name" value="TONB_DEPENDENT_REC_3"/>
    <property type="match status" value="1"/>
</dbReference>
<feature type="domain" description="TonB-dependent receptor-like beta-barrel" evidence="15">
    <location>
        <begin position="345"/>
        <end position="806"/>
    </location>
</feature>
<comment type="caution">
    <text evidence="17">The sequence shown here is derived from an EMBL/GenBank/DDBJ whole genome shotgun (WGS) entry which is preliminary data.</text>
</comment>
<evidence type="ECO:0000313" key="18">
    <source>
        <dbReference type="Proteomes" id="UP000244248"/>
    </source>
</evidence>
<dbReference type="SUPFAM" id="SSF56935">
    <property type="entry name" value="Porins"/>
    <property type="match status" value="1"/>
</dbReference>
<sequence length="843" mass="90454">MRNIKDLAIHRIGRTMLGMSLSLCSTGLALAQEAAPAESTAPTSTPAAAPESSVDTDLQDLLMGADNAPAEQPAAEQPATASDETTDTAAASAATAPAEAPPPAAELSVIPVADPAAKRAVSQADRGTPRQIEEIVVTATKREESLRDIPASISAMKGEDLERSGARGVEDITKLVPGVTFSDDSINPSKVTIRGISAGTLSNPTTGVLFGDVSFTDAYLPRVTLDPNPFDMASIEVLKGPQGALFGSAALNGAVRYVPQAPKFGQYEVRWFAQYSMITEGGAAPTFGGVINVPWGEDFAFRGMAFKRQSPGWIDNTGTGKTDINNLDQKGARGILAWRPDEDLNIGFTYVWQQTNFNDTGFADGGNGKLTRSSSTKPSPVDSQYKLADLVLRYSFDSMDLVSDSAWVDKNAHKMIDTSTDLTGSTTPYVLLEDTSTSETFSQELRLVSTDTDSSWRWVTGVVGSKQNLFFVPAYSTPVLPGVDISPLLTGLGLPDTGLGGLLTDDGSVNLLRVITKAKIKSLAWFGDVTYLLGESLELSLGGRYYRSQTDGYVLQDGVLVLIKGAPEIVNEGIVKEPGFNPKASVLWRITDDVNLYAAASKGFRNGGLQPGFTSSLSSKQAPDRFKSDTLWNYEVGTRTQWLDNTLHFDTTAFYIDWKDPQVLLGDSVLHLPYLDNVGRVKSVGIESAVQWLPVWVPGLSINASGAWIRSETASVFESETGAFLPKGTPFPLAAEWQTSTTVAYQREIGNWRAGGSVTHSYLSGSHVDLGQTLPVFGYQQWDVQLSLNNPEIPWLPEASVSVSNLMDERGVANATLGGLVTKTVKTTYIQPRAVMLRLSGSF</sequence>
<name>A0A2T5MH63_9GAMM</name>
<protein>
    <recommendedName>
        <fullName evidence="19">TonB-dependent receptor</fullName>
    </recommendedName>
</protein>
<evidence type="ECO:0000256" key="3">
    <source>
        <dbReference type="ARBA" id="ARBA00022452"/>
    </source>
</evidence>
<keyword evidence="18" id="KW-1185">Reference proteome</keyword>
<feature type="chain" id="PRO_5015710696" description="TonB-dependent receptor" evidence="14">
    <location>
        <begin position="32"/>
        <end position="843"/>
    </location>
</feature>
<feature type="signal peptide" evidence="14">
    <location>
        <begin position="1"/>
        <end position="31"/>
    </location>
</feature>
<evidence type="ECO:0000256" key="9">
    <source>
        <dbReference type="ARBA" id="ARBA00023136"/>
    </source>
</evidence>
<evidence type="ECO:0000256" key="4">
    <source>
        <dbReference type="ARBA" id="ARBA00022496"/>
    </source>
</evidence>
<proteinExistence type="inferred from homology"/>
<evidence type="ECO:0000256" key="12">
    <source>
        <dbReference type="RuleBase" id="RU003357"/>
    </source>
</evidence>
<dbReference type="Gene3D" id="2.40.170.20">
    <property type="entry name" value="TonB-dependent receptor, beta-barrel domain"/>
    <property type="match status" value="1"/>
</dbReference>
<dbReference type="Proteomes" id="UP000244248">
    <property type="component" value="Unassembled WGS sequence"/>
</dbReference>
<evidence type="ECO:0000259" key="15">
    <source>
        <dbReference type="Pfam" id="PF00593"/>
    </source>
</evidence>
<keyword evidence="4" id="KW-0410">Iron transport</keyword>
<keyword evidence="14" id="KW-0732">Signal</keyword>
<dbReference type="PANTHER" id="PTHR32552">
    <property type="entry name" value="FERRICHROME IRON RECEPTOR-RELATED"/>
    <property type="match status" value="1"/>
</dbReference>
<dbReference type="GO" id="GO:0006826">
    <property type="term" value="P:iron ion transport"/>
    <property type="evidence" value="ECO:0007669"/>
    <property type="project" value="UniProtKB-KW"/>
</dbReference>
<evidence type="ECO:0000256" key="13">
    <source>
        <dbReference type="SAM" id="MobiDB-lite"/>
    </source>
</evidence>
<dbReference type="InterPro" id="IPR000531">
    <property type="entry name" value="Beta-barrel_TonB"/>
</dbReference>
<feature type="domain" description="TonB-dependent receptor plug" evidence="16">
    <location>
        <begin position="146"/>
        <end position="254"/>
    </location>
</feature>
<evidence type="ECO:0000256" key="7">
    <source>
        <dbReference type="ARBA" id="ARBA00023065"/>
    </source>
</evidence>
<evidence type="ECO:0000256" key="2">
    <source>
        <dbReference type="ARBA" id="ARBA00022448"/>
    </source>
</evidence>
<dbReference type="PANTHER" id="PTHR32552:SF81">
    <property type="entry name" value="TONB-DEPENDENT OUTER MEMBRANE RECEPTOR"/>
    <property type="match status" value="1"/>
</dbReference>
<dbReference type="EMBL" id="QANS01000002">
    <property type="protein sequence ID" value="PTU31910.1"/>
    <property type="molecule type" value="Genomic_DNA"/>
</dbReference>
<dbReference type="AlphaFoldDB" id="A0A2T5MH63"/>
<evidence type="ECO:0000259" key="16">
    <source>
        <dbReference type="Pfam" id="PF07715"/>
    </source>
</evidence>
<organism evidence="17 18">
    <name type="scientific">Stenotrophobium rhamnosiphilum</name>
    <dbReference type="NCBI Taxonomy" id="2029166"/>
    <lineage>
        <taxon>Bacteria</taxon>
        <taxon>Pseudomonadati</taxon>
        <taxon>Pseudomonadota</taxon>
        <taxon>Gammaproteobacteria</taxon>
        <taxon>Nevskiales</taxon>
        <taxon>Nevskiaceae</taxon>
        <taxon>Stenotrophobium</taxon>
    </lineage>
</organism>